<evidence type="ECO:0000259" key="3">
    <source>
        <dbReference type="PROSITE" id="PS51762"/>
    </source>
</evidence>
<dbReference type="SUPFAM" id="SSF49899">
    <property type="entry name" value="Concanavalin A-like lectins/glucanases"/>
    <property type="match status" value="1"/>
</dbReference>
<dbReference type="PANTHER" id="PTHR46580">
    <property type="entry name" value="SENSOR KINASE-RELATED"/>
    <property type="match status" value="1"/>
</dbReference>
<dbReference type="EMBL" id="JBHSPB010000011">
    <property type="protein sequence ID" value="MFC5722342.1"/>
    <property type="molecule type" value="Genomic_DNA"/>
</dbReference>
<feature type="chain" id="PRO_5047107615" evidence="2">
    <location>
        <begin position="38"/>
        <end position="709"/>
    </location>
</feature>
<protein>
    <submittedName>
        <fullName evidence="4">Family 16 glycosylhydrolase</fullName>
    </submittedName>
</protein>
<dbReference type="Pfam" id="PF00722">
    <property type="entry name" value="Glyco_hydro_16"/>
    <property type="match status" value="1"/>
</dbReference>
<name>A0ABW0Z2L8_9ACTN</name>
<dbReference type="CDD" id="cd00413">
    <property type="entry name" value="Glyco_hydrolase_16"/>
    <property type="match status" value="1"/>
</dbReference>
<dbReference type="Proteomes" id="UP001596083">
    <property type="component" value="Unassembled WGS sequence"/>
</dbReference>
<evidence type="ECO:0000256" key="2">
    <source>
        <dbReference type="SAM" id="SignalP"/>
    </source>
</evidence>
<keyword evidence="2" id="KW-0732">Signal</keyword>
<sequence length="709" mass="74076">MHHARPRGRSGRRRLGFLATAALTCAAAVAVPTTADASPSAPRGGPTPATSAPVGTFFDDFHYSGPDDAALADHGWHIRSETGGPGVKNASWSPNAVSFPADDSAKGGRAMRLRATTDGTAAGTTHAQITTTQRKFATGTYAARVYFSDAPGTGAGTGGDHPVQAFYAISPENKLYSELDFEYLPNGGWGAPGPSLYTTAWYSVTPEDKLTYNKNDAVNSLRGWHTLAMTAKDGTVTFSVDGQEYHRLSGSAASKYYPRENMTLNFNEWFTELTATGPARSWDMKANWVYYNNSAALTPAQIDAAVDGYYASGTHFVDTVLPRSGARDHNGDGVDDISLFYDYGPATPADCPQNGSRRNALFSLAGRPDQSGRLDRPAPQWNSPCEAGTPKFVVSGDFDGDGKGDTAAFYNYGSTGSTCQGLDHVAVRVWPSGPAGAPRTPKTVWESTCWGGGTQSMTAGDFDGDGKSDLALLYDYGAGHVRVFTLSANASGDGGFGGVVSRWDGVDWGSGTKFVTAGDFNGDGKSDLALFIDHGSTGATCAGNAHQSVSTLLADTNGDGGFNNGGDPKTVWESTCWGGGTQSMTAGDFDGDGKSDLALLYDYGAGHVRVFTLSANASGDGGFGGVVSRWDGTNWGSGTKFVTAGDYNADGKSDLALFIDHGSTGATCAGNAHQSVSTLLADPYGTGALQKPVTAWESTCWGPNTAFMN</sequence>
<dbReference type="SUPFAM" id="SSF69318">
    <property type="entry name" value="Integrin alpha N-terminal domain"/>
    <property type="match status" value="1"/>
</dbReference>
<proteinExistence type="predicted"/>
<feature type="region of interest" description="Disordered" evidence="1">
    <location>
        <begin position="34"/>
        <end position="53"/>
    </location>
</feature>
<evidence type="ECO:0000313" key="4">
    <source>
        <dbReference type="EMBL" id="MFC5722342.1"/>
    </source>
</evidence>
<feature type="region of interest" description="Disordered" evidence="1">
    <location>
        <begin position="366"/>
        <end position="386"/>
    </location>
</feature>
<dbReference type="Gene3D" id="2.40.128.340">
    <property type="match status" value="3"/>
</dbReference>
<reference evidence="5" key="1">
    <citation type="journal article" date="2019" name="Int. J. Syst. Evol. Microbiol.">
        <title>The Global Catalogue of Microorganisms (GCM) 10K type strain sequencing project: providing services to taxonomists for standard genome sequencing and annotation.</title>
        <authorList>
            <consortium name="The Broad Institute Genomics Platform"/>
            <consortium name="The Broad Institute Genome Sequencing Center for Infectious Disease"/>
            <person name="Wu L."/>
            <person name="Ma J."/>
        </authorList>
    </citation>
    <scope>NUCLEOTIDE SEQUENCE [LARGE SCALE GENOMIC DNA]</scope>
    <source>
        <strain evidence="5">CGMCC 4.7304</strain>
    </source>
</reference>
<feature type="signal peptide" evidence="2">
    <location>
        <begin position="1"/>
        <end position="37"/>
    </location>
</feature>
<dbReference type="InterPro" id="IPR013320">
    <property type="entry name" value="ConA-like_dom_sf"/>
</dbReference>
<feature type="domain" description="GH16" evidence="3">
    <location>
        <begin position="40"/>
        <end position="300"/>
    </location>
</feature>
<dbReference type="PROSITE" id="PS51762">
    <property type="entry name" value="GH16_2"/>
    <property type="match status" value="1"/>
</dbReference>
<evidence type="ECO:0000256" key="1">
    <source>
        <dbReference type="SAM" id="MobiDB-lite"/>
    </source>
</evidence>
<dbReference type="RefSeq" id="WP_390317726.1">
    <property type="nucleotide sequence ID" value="NZ_JBHSPB010000011.1"/>
</dbReference>
<dbReference type="InterPro" id="IPR000757">
    <property type="entry name" value="Beta-glucanase-like"/>
</dbReference>
<organism evidence="4 5">
    <name type="scientific">Streptomyces gamaensis</name>
    <dbReference type="NCBI Taxonomy" id="1763542"/>
    <lineage>
        <taxon>Bacteria</taxon>
        <taxon>Bacillati</taxon>
        <taxon>Actinomycetota</taxon>
        <taxon>Actinomycetes</taxon>
        <taxon>Kitasatosporales</taxon>
        <taxon>Streptomycetaceae</taxon>
        <taxon>Streptomyces</taxon>
    </lineage>
</organism>
<dbReference type="InterPro" id="IPR028994">
    <property type="entry name" value="Integrin_alpha_N"/>
</dbReference>
<dbReference type="Gene3D" id="2.60.120.200">
    <property type="match status" value="1"/>
</dbReference>
<gene>
    <name evidence="4" type="ORF">ACFP1Z_19435</name>
</gene>
<accession>A0ABW0Z2L8</accession>
<keyword evidence="5" id="KW-1185">Reference proteome</keyword>
<evidence type="ECO:0000313" key="5">
    <source>
        <dbReference type="Proteomes" id="UP001596083"/>
    </source>
</evidence>
<comment type="caution">
    <text evidence="4">The sequence shown here is derived from an EMBL/GenBank/DDBJ whole genome shotgun (WGS) entry which is preliminary data.</text>
</comment>